<evidence type="ECO:0000256" key="1">
    <source>
        <dbReference type="SAM" id="MobiDB-lite"/>
    </source>
</evidence>
<evidence type="ECO:0000313" key="4">
    <source>
        <dbReference type="RefSeq" id="XP_022294018.1"/>
    </source>
</evidence>
<gene>
    <name evidence="3 4 5" type="primary">LOC111104392</name>
</gene>
<dbReference type="GeneID" id="111104392"/>
<dbReference type="RefSeq" id="XP_022294017.1">
    <property type="nucleotide sequence ID" value="XM_022438309.1"/>
</dbReference>
<evidence type="ECO:0000313" key="3">
    <source>
        <dbReference type="RefSeq" id="XP_022294017.1"/>
    </source>
</evidence>
<protein>
    <submittedName>
        <fullName evidence="3 4">Uncharacterized protein LOC111104392 isoform X3</fullName>
    </submittedName>
</protein>
<proteinExistence type="predicted"/>
<name>A0A8B8AUU6_CRAVI</name>
<dbReference type="AlphaFoldDB" id="A0A8B8AUU6"/>
<reference evidence="3 4" key="1">
    <citation type="submission" date="2025-04" db="UniProtKB">
        <authorList>
            <consortium name="RefSeq"/>
        </authorList>
    </citation>
    <scope>IDENTIFICATION</scope>
    <source>
        <tissue evidence="3 4">Whole sample</tissue>
    </source>
</reference>
<evidence type="ECO:0000313" key="2">
    <source>
        <dbReference type="Proteomes" id="UP000694844"/>
    </source>
</evidence>
<accession>A0A8B8AUU6</accession>
<dbReference type="RefSeq" id="XP_022294019.1">
    <property type="nucleotide sequence ID" value="XM_022438311.1"/>
</dbReference>
<dbReference type="Proteomes" id="UP000694844">
    <property type="component" value="Chromosome 7"/>
</dbReference>
<feature type="region of interest" description="Disordered" evidence="1">
    <location>
        <begin position="46"/>
        <end position="69"/>
    </location>
</feature>
<evidence type="ECO:0000313" key="5">
    <source>
        <dbReference type="RefSeq" id="XP_022294019.1"/>
    </source>
</evidence>
<organism evidence="2 5">
    <name type="scientific">Crassostrea virginica</name>
    <name type="common">Eastern oyster</name>
    <dbReference type="NCBI Taxonomy" id="6565"/>
    <lineage>
        <taxon>Eukaryota</taxon>
        <taxon>Metazoa</taxon>
        <taxon>Spiralia</taxon>
        <taxon>Lophotrochozoa</taxon>
        <taxon>Mollusca</taxon>
        <taxon>Bivalvia</taxon>
        <taxon>Autobranchia</taxon>
        <taxon>Pteriomorphia</taxon>
        <taxon>Ostreida</taxon>
        <taxon>Ostreoidea</taxon>
        <taxon>Ostreidae</taxon>
        <taxon>Crassostrea</taxon>
    </lineage>
</organism>
<dbReference type="RefSeq" id="XP_022294018.1">
    <property type="nucleotide sequence ID" value="XM_022438310.1"/>
</dbReference>
<dbReference type="OrthoDB" id="6154889at2759"/>
<keyword evidence="2" id="KW-1185">Reference proteome</keyword>
<feature type="compositionally biased region" description="Basic and acidic residues" evidence="1">
    <location>
        <begin position="46"/>
        <end position="62"/>
    </location>
</feature>
<sequence length="631" mass="72202">MEEPLDYEKAIAAQKTLPHVDPLELESITKQQGSIDKLMNVLQVQKEHDRDSGFVDSEKPDDTQPAVNSTETYEDVQFVDCNHFTFSRSTKEDYHRPKLQEGPYADSGPWLDRMEDNPDRFKLVKSQQYFDFVPPPLNDFEYAMTKLSKIEKSLLRQFPMQESEPSLHRLMSFSFVHGNHLDTKQASLALFDAEPDERKNDQNKSGIVVVYLGKDVTFEMLTDMTRNTGYLDIQGDDKFVAVLSEELLRDRSRLRSILRPILGGGLKIIDVNREMDKLFKRFEDLTSQAFTDMRKLITDVKEKYKEDEMLRTIEKQFSALYKLHNEDNKKHAWRSSNKLRWSKSTFQSLKKQGLQGYTISSGFLILCFECRNPPCKRGVNIPQEILQKFKHIKIIEVEEPFFKYHHTVEGGDKLHPFGNNKSKYGSVGMFGSVSNSDGSSKTCCISSPHVISCGQTAYISGAKVPLGNCIWPPIAENNCINVEDISVIYLDLVHKNIEIRKMFEKQITLFEGDRNDLKRRKVYKFGATTFKTIGFIQDPEFMLPFRDGISVFLIEPEDVDDDSSRFSQPGDSGAIVFTKFGQNVVALSMIFGGDLTLEGFAKNNSIAVDLQQAIQRFADHNKDKSLQLNTL</sequence>